<accession>A0ABQ9ZL75</accession>
<protein>
    <submittedName>
        <fullName evidence="1">Uncharacterized protein</fullName>
    </submittedName>
</protein>
<reference evidence="1 2" key="1">
    <citation type="journal article" date="2023" name="Nucleic Acids Res.">
        <title>The hologenome of Daphnia magna reveals possible DNA methylation and microbiome-mediated evolution of the host genome.</title>
        <authorList>
            <person name="Chaturvedi A."/>
            <person name="Li X."/>
            <person name="Dhandapani V."/>
            <person name="Marshall H."/>
            <person name="Kissane S."/>
            <person name="Cuenca-Cambronero M."/>
            <person name="Asole G."/>
            <person name="Calvet F."/>
            <person name="Ruiz-Romero M."/>
            <person name="Marangio P."/>
            <person name="Guigo R."/>
            <person name="Rago D."/>
            <person name="Mirbahai L."/>
            <person name="Eastwood N."/>
            <person name="Colbourne J.K."/>
            <person name="Zhou J."/>
            <person name="Mallon E."/>
            <person name="Orsini L."/>
        </authorList>
    </citation>
    <scope>NUCLEOTIDE SEQUENCE [LARGE SCALE GENOMIC DNA]</scope>
    <source>
        <strain evidence="1">LRV0_1</strain>
    </source>
</reference>
<sequence>MSQVMNRKESPKIYYVLASIKHLWRSRKAFGGSKLLTDYRLAPMTPIWDTKLYTKWLDVVLGYVYYLSANVA</sequence>
<dbReference type="Proteomes" id="UP001234178">
    <property type="component" value="Unassembled WGS sequence"/>
</dbReference>
<evidence type="ECO:0000313" key="1">
    <source>
        <dbReference type="EMBL" id="KAK4013662.1"/>
    </source>
</evidence>
<evidence type="ECO:0000313" key="2">
    <source>
        <dbReference type="Proteomes" id="UP001234178"/>
    </source>
</evidence>
<keyword evidence="2" id="KW-1185">Reference proteome</keyword>
<comment type="caution">
    <text evidence="1">The sequence shown here is derived from an EMBL/GenBank/DDBJ whole genome shotgun (WGS) entry which is preliminary data.</text>
</comment>
<dbReference type="EMBL" id="JAOYFB010000004">
    <property type="protein sequence ID" value="KAK4013662.1"/>
    <property type="molecule type" value="Genomic_DNA"/>
</dbReference>
<organism evidence="1 2">
    <name type="scientific">Daphnia magna</name>
    <dbReference type="NCBI Taxonomy" id="35525"/>
    <lineage>
        <taxon>Eukaryota</taxon>
        <taxon>Metazoa</taxon>
        <taxon>Ecdysozoa</taxon>
        <taxon>Arthropoda</taxon>
        <taxon>Crustacea</taxon>
        <taxon>Branchiopoda</taxon>
        <taxon>Diplostraca</taxon>
        <taxon>Cladocera</taxon>
        <taxon>Anomopoda</taxon>
        <taxon>Daphniidae</taxon>
        <taxon>Daphnia</taxon>
    </lineage>
</organism>
<proteinExistence type="predicted"/>
<gene>
    <name evidence="1" type="ORF">OUZ56_026214</name>
</gene>
<name>A0ABQ9ZL75_9CRUS</name>